<dbReference type="EMBL" id="JAHUTJ010065652">
    <property type="protein sequence ID" value="MED6289351.1"/>
    <property type="molecule type" value="Genomic_DNA"/>
</dbReference>
<keyword evidence="3" id="KW-1185">Reference proteome</keyword>
<name>A0ABU7ERB9_9TELE</name>
<feature type="chain" id="PRO_5045491031" description="Secreted protein" evidence="1">
    <location>
        <begin position="23"/>
        <end position="170"/>
    </location>
</feature>
<accession>A0ABU7ERB9</accession>
<gene>
    <name evidence="2" type="ORF">CHARACLAT_001936</name>
</gene>
<dbReference type="Proteomes" id="UP001352852">
    <property type="component" value="Unassembled WGS sequence"/>
</dbReference>
<feature type="signal peptide" evidence="1">
    <location>
        <begin position="1"/>
        <end position="22"/>
    </location>
</feature>
<keyword evidence="1" id="KW-0732">Signal</keyword>
<evidence type="ECO:0000256" key="1">
    <source>
        <dbReference type="SAM" id="SignalP"/>
    </source>
</evidence>
<sequence length="170" mass="19203">MQFYRGLVVGLLEVGWLHLADLWHVDRFRYNLVQDEPAYLGFLTHRTLGYCEFCTPHTHRAVQQIVLMQTHQVTPTKLQQVLVILSDASMKPPLCPLNLTHCSGCKMLQKLPVVNVAALMKNFSGARSLQIQSCTFPSLGCMWTKGNHSSGFCTLSVRTGKYFLGYDLVK</sequence>
<comment type="caution">
    <text evidence="2">The sequence shown here is derived from an EMBL/GenBank/DDBJ whole genome shotgun (WGS) entry which is preliminary data.</text>
</comment>
<reference evidence="2 3" key="1">
    <citation type="submission" date="2021-06" db="EMBL/GenBank/DDBJ databases">
        <authorList>
            <person name="Palmer J.M."/>
        </authorList>
    </citation>
    <scope>NUCLEOTIDE SEQUENCE [LARGE SCALE GENOMIC DNA]</scope>
    <source>
        <strain evidence="2 3">CL_MEX2019</strain>
        <tissue evidence="2">Muscle</tissue>
    </source>
</reference>
<evidence type="ECO:0000313" key="2">
    <source>
        <dbReference type="EMBL" id="MED6289351.1"/>
    </source>
</evidence>
<organism evidence="2 3">
    <name type="scientific">Characodon lateralis</name>
    <dbReference type="NCBI Taxonomy" id="208331"/>
    <lineage>
        <taxon>Eukaryota</taxon>
        <taxon>Metazoa</taxon>
        <taxon>Chordata</taxon>
        <taxon>Craniata</taxon>
        <taxon>Vertebrata</taxon>
        <taxon>Euteleostomi</taxon>
        <taxon>Actinopterygii</taxon>
        <taxon>Neopterygii</taxon>
        <taxon>Teleostei</taxon>
        <taxon>Neoteleostei</taxon>
        <taxon>Acanthomorphata</taxon>
        <taxon>Ovalentaria</taxon>
        <taxon>Atherinomorphae</taxon>
        <taxon>Cyprinodontiformes</taxon>
        <taxon>Goodeidae</taxon>
        <taxon>Characodon</taxon>
    </lineage>
</organism>
<evidence type="ECO:0000313" key="3">
    <source>
        <dbReference type="Proteomes" id="UP001352852"/>
    </source>
</evidence>
<evidence type="ECO:0008006" key="4">
    <source>
        <dbReference type="Google" id="ProtNLM"/>
    </source>
</evidence>
<protein>
    <recommendedName>
        <fullName evidence="4">Secreted protein</fullName>
    </recommendedName>
</protein>
<proteinExistence type="predicted"/>